<dbReference type="EC" id="3.1.1.41" evidence="4"/>
<protein>
    <submittedName>
        <fullName evidence="4">Cephalosporin-C deacetylase</fullName>
        <ecNumber evidence="4">3.1.1.41</ecNumber>
    </submittedName>
</protein>
<sequence>MHADLPEDQLVAYRSAVADPGDFDEFWSQTLTEARSRSLDTSIQPVTCSLQTLEVYDLRFTGADGDRVAAWLRLPKQRDGNLPMVVEFDGYGKGRGRPEQNLLWASAGYAHLELDTRGQSWSGWTSDTADPAPSAPHMPGMLTKGIRDRDTYYYRRVFIDAVRAFDTLPELPGVDPSRAYALGTSQGGGIALAATGLSDRVCGLIARVPFLCDIPRAIRITDAHPYRELIDYLRIYRDQDAAALETLAYFDGVNFARRARVPALFSVGLMDPVCPPSTVYSAHAAYAGPKTLDVWRYSGHEGGGIDDDLSALRTLGSWAHSPQMLAQILS</sequence>
<dbReference type="GO" id="GO:0047739">
    <property type="term" value="F:cephalosporin-C deacetylase activity"/>
    <property type="evidence" value="ECO:0007669"/>
    <property type="project" value="UniProtKB-EC"/>
</dbReference>
<feature type="active site" description="Charge relay system" evidence="1">
    <location>
        <position position="300"/>
    </location>
</feature>
<dbReference type="InterPro" id="IPR029058">
    <property type="entry name" value="AB_hydrolase_fold"/>
</dbReference>
<organism evidence="4 5">
    <name type="scientific">Leifsonia aquatica</name>
    <name type="common">Corynebacterium aquaticum</name>
    <dbReference type="NCBI Taxonomy" id="144185"/>
    <lineage>
        <taxon>Bacteria</taxon>
        <taxon>Bacillati</taxon>
        <taxon>Actinomycetota</taxon>
        <taxon>Actinomycetes</taxon>
        <taxon>Micrococcales</taxon>
        <taxon>Microbacteriaceae</taxon>
        <taxon>Leifsonia</taxon>
    </lineage>
</organism>
<dbReference type="PANTHER" id="PTHR40111:SF1">
    <property type="entry name" value="CEPHALOSPORIN-C DEACETYLASE"/>
    <property type="match status" value="1"/>
</dbReference>
<evidence type="ECO:0000256" key="2">
    <source>
        <dbReference type="PIRSR" id="PIRSR639069-2"/>
    </source>
</evidence>
<evidence type="ECO:0000313" key="5">
    <source>
        <dbReference type="Proteomes" id="UP000538196"/>
    </source>
</evidence>
<feature type="active site" description="Nucleophile" evidence="1">
    <location>
        <position position="185"/>
    </location>
</feature>
<dbReference type="InterPro" id="IPR008391">
    <property type="entry name" value="AXE1_dom"/>
</dbReference>
<dbReference type="Gene3D" id="3.40.50.1820">
    <property type="entry name" value="alpha/beta hydrolase"/>
    <property type="match status" value="1"/>
</dbReference>
<keyword evidence="4" id="KW-0378">Hydrolase</keyword>
<feature type="domain" description="Acetyl xylan esterase" evidence="3">
    <location>
        <begin position="3"/>
        <end position="304"/>
    </location>
</feature>
<name>A0A7W4UX74_LEIAQ</name>
<dbReference type="AlphaFoldDB" id="A0A7W4UX74"/>
<reference evidence="4 5" key="1">
    <citation type="submission" date="2020-08" db="EMBL/GenBank/DDBJ databases">
        <title>Sequencing the genomes of 1000 actinobacteria strains.</title>
        <authorList>
            <person name="Klenk H.-P."/>
        </authorList>
    </citation>
    <scope>NUCLEOTIDE SEQUENCE [LARGE SCALE GENOMIC DNA]</scope>
    <source>
        <strain evidence="4 5">DSM 20146</strain>
    </source>
</reference>
<feature type="binding site" evidence="2">
    <location>
        <position position="91"/>
    </location>
    <ligand>
        <name>substrate</name>
    </ligand>
</feature>
<dbReference type="GO" id="GO:0005976">
    <property type="term" value="P:polysaccharide metabolic process"/>
    <property type="evidence" value="ECO:0007669"/>
    <property type="project" value="TreeGrafter"/>
</dbReference>
<proteinExistence type="predicted"/>
<evidence type="ECO:0000256" key="1">
    <source>
        <dbReference type="PIRSR" id="PIRSR639069-1"/>
    </source>
</evidence>
<accession>A0A7W4UX74</accession>
<dbReference type="EMBL" id="JACHVP010000003">
    <property type="protein sequence ID" value="MBB2967945.1"/>
    <property type="molecule type" value="Genomic_DNA"/>
</dbReference>
<dbReference type="Proteomes" id="UP000538196">
    <property type="component" value="Unassembled WGS sequence"/>
</dbReference>
<dbReference type="Pfam" id="PF05448">
    <property type="entry name" value="AXE1"/>
    <property type="match status" value="1"/>
</dbReference>
<feature type="active site" description="Charge relay system" evidence="1">
    <location>
        <position position="271"/>
    </location>
</feature>
<comment type="caution">
    <text evidence="4">The sequence shown here is derived from an EMBL/GenBank/DDBJ whole genome shotgun (WGS) entry which is preliminary data.</text>
</comment>
<dbReference type="RefSeq" id="WP_021765384.1">
    <property type="nucleotide sequence ID" value="NZ_JACHVP010000003.1"/>
</dbReference>
<dbReference type="InterPro" id="IPR039069">
    <property type="entry name" value="CE7"/>
</dbReference>
<evidence type="ECO:0000313" key="4">
    <source>
        <dbReference type="EMBL" id="MBB2967945.1"/>
    </source>
</evidence>
<gene>
    <name evidence="4" type="ORF">FHX33_002715</name>
</gene>
<evidence type="ECO:0000259" key="3">
    <source>
        <dbReference type="Pfam" id="PF05448"/>
    </source>
</evidence>
<dbReference type="PANTHER" id="PTHR40111">
    <property type="entry name" value="CEPHALOSPORIN-C DEACETYLASE"/>
    <property type="match status" value="1"/>
</dbReference>
<keyword evidence="5" id="KW-1185">Reference proteome</keyword>
<dbReference type="SUPFAM" id="SSF53474">
    <property type="entry name" value="alpha/beta-Hydrolases"/>
    <property type="match status" value="1"/>
</dbReference>